<gene>
    <name evidence="1" type="ORF">N7476_002209</name>
</gene>
<dbReference type="EMBL" id="JAPZBO010000002">
    <property type="protein sequence ID" value="KAJ5323609.1"/>
    <property type="molecule type" value="Genomic_DNA"/>
</dbReference>
<protein>
    <submittedName>
        <fullName evidence="1">Uncharacterized protein</fullName>
    </submittedName>
</protein>
<dbReference type="AlphaFoldDB" id="A0A9W9HGX8"/>
<proteinExistence type="predicted"/>
<reference evidence="1" key="1">
    <citation type="submission" date="2022-12" db="EMBL/GenBank/DDBJ databases">
        <authorList>
            <person name="Petersen C."/>
        </authorList>
    </citation>
    <scope>NUCLEOTIDE SEQUENCE</scope>
    <source>
        <strain evidence="1">IBT 21472</strain>
    </source>
</reference>
<name>A0A9W9HGX8_9EURO</name>
<organism evidence="1 2">
    <name type="scientific">Penicillium atrosanguineum</name>
    <dbReference type="NCBI Taxonomy" id="1132637"/>
    <lineage>
        <taxon>Eukaryota</taxon>
        <taxon>Fungi</taxon>
        <taxon>Dikarya</taxon>
        <taxon>Ascomycota</taxon>
        <taxon>Pezizomycotina</taxon>
        <taxon>Eurotiomycetes</taxon>
        <taxon>Eurotiomycetidae</taxon>
        <taxon>Eurotiales</taxon>
        <taxon>Aspergillaceae</taxon>
        <taxon>Penicillium</taxon>
    </lineage>
</organism>
<evidence type="ECO:0000313" key="1">
    <source>
        <dbReference type="EMBL" id="KAJ5323609.1"/>
    </source>
</evidence>
<sequence length="163" mass="19021">MPSTQTTSGLPKQNEFCIRIAATAIFDRHIWLRGTTENDSQDYDDYSHPNSHVQWNIPLPTLSIHIDTRAKKSAHYILPAGTDRKMQFHLTITVIKTNLTVTSQQILRQRKFMRSPRREMKWRAASAIDYIGLSTVRKKRRRELESVHDSYLKCRSPYPIHST</sequence>
<dbReference type="Proteomes" id="UP001147746">
    <property type="component" value="Unassembled WGS sequence"/>
</dbReference>
<evidence type="ECO:0000313" key="2">
    <source>
        <dbReference type="Proteomes" id="UP001147746"/>
    </source>
</evidence>
<accession>A0A9W9HGX8</accession>
<reference evidence="1" key="2">
    <citation type="journal article" date="2023" name="IMA Fungus">
        <title>Comparative genomic study of the Penicillium genus elucidates a diverse pangenome and 15 lateral gene transfer events.</title>
        <authorList>
            <person name="Petersen C."/>
            <person name="Sorensen T."/>
            <person name="Nielsen M.R."/>
            <person name="Sondergaard T.E."/>
            <person name="Sorensen J.L."/>
            <person name="Fitzpatrick D.A."/>
            <person name="Frisvad J.C."/>
            <person name="Nielsen K.L."/>
        </authorList>
    </citation>
    <scope>NUCLEOTIDE SEQUENCE</scope>
    <source>
        <strain evidence="1">IBT 21472</strain>
    </source>
</reference>
<comment type="caution">
    <text evidence="1">The sequence shown here is derived from an EMBL/GenBank/DDBJ whole genome shotgun (WGS) entry which is preliminary data.</text>
</comment>
<keyword evidence="2" id="KW-1185">Reference proteome</keyword>